<protein>
    <submittedName>
        <fullName evidence="2">Regulator of chromosome condensation (RCC1) repeat-containing protein</fullName>
    </submittedName>
</protein>
<dbReference type="PROSITE" id="PS51257">
    <property type="entry name" value="PROKAR_LIPOPROTEIN"/>
    <property type="match status" value="1"/>
</dbReference>
<reference evidence="2 3" key="1">
    <citation type="submission" date="2016-11" db="EMBL/GenBank/DDBJ databases">
        <authorList>
            <person name="Jaros S."/>
            <person name="Januszkiewicz K."/>
            <person name="Wedrychowicz H."/>
        </authorList>
    </citation>
    <scope>NUCLEOTIDE SEQUENCE [LARGE SCALE GENOMIC DNA]</scope>
    <source>
        <strain evidence="2 3">DSM 14809</strain>
    </source>
</reference>
<evidence type="ECO:0000256" key="1">
    <source>
        <dbReference type="SAM" id="SignalP"/>
    </source>
</evidence>
<dbReference type="RefSeq" id="WP_072918736.1">
    <property type="nucleotide sequence ID" value="NZ_FQYQ01000023.1"/>
</dbReference>
<keyword evidence="3" id="KW-1185">Reference proteome</keyword>
<sequence length="381" mass="41902">MLIKNIRKKISYVIILFVLIAMTSCGDSASSNSNNQHEENNSNYKDILEEGDVIEDSDKEETSDCEDAQEEKIDEFIAERATTISAGIRAISVIGDNSEVSFYGDGFAGQDASKQWKDMLSISVFGNYVIGLNCDGEVKICGDSTEKLNISDWEDIIAVDTGENYVIGLDRNGKVYTAGHNGDGQIDVDSWENIKLISAAWRHTAGVSEDNHIYITGYKAKKQENELNNQLKGNYEIVKVATGGGYEKYSGHTVVLTSDGRVFASGDNTYGQCNVEDWSDIVDIAAGDWHTVGVKADGTVVVTGDAGTNYSGKNSFDKWKDVIAVSAGRGYTLGLTVDGKVLTAGYDKQNEMGVLKKETQEMKRIKIYDEWWTMKNTNIKK</sequence>
<dbReference type="SUPFAM" id="SSF50985">
    <property type="entry name" value="RCC1/BLIP-II"/>
    <property type="match status" value="1"/>
</dbReference>
<dbReference type="PANTHER" id="PTHR45982">
    <property type="entry name" value="REGULATOR OF CHROMOSOME CONDENSATION"/>
    <property type="match status" value="1"/>
</dbReference>
<dbReference type="PANTHER" id="PTHR45982:SF1">
    <property type="entry name" value="REGULATOR OF CHROMOSOME CONDENSATION"/>
    <property type="match status" value="1"/>
</dbReference>
<dbReference type="Pfam" id="PF13540">
    <property type="entry name" value="RCC1_2"/>
    <property type="match status" value="3"/>
</dbReference>
<name>A0A1M6JEW0_PSEXY</name>
<dbReference type="Proteomes" id="UP000184185">
    <property type="component" value="Unassembled WGS sequence"/>
</dbReference>
<dbReference type="OrthoDB" id="9796385at2"/>
<keyword evidence="1" id="KW-0732">Signal</keyword>
<dbReference type="InterPro" id="IPR009091">
    <property type="entry name" value="RCC1/BLIP-II"/>
</dbReference>
<evidence type="ECO:0000313" key="3">
    <source>
        <dbReference type="Proteomes" id="UP000184185"/>
    </source>
</evidence>
<feature type="chain" id="PRO_5013065021" evidence="1">
    <location>
        <begin position="30"/>
        <end position="381"/>
    </location>
</feature>
<evidence type="ECO:0000313" key="2">
    <source>
        <dbReference type="EMBL" id="SHJ45249.1"/>
    </source>
</evidence>
<proteinExistence type="predicted"/>
<organism evidence="2 3">
    <name type="scientific">Pseudobutyrivibrio xylanivorans DSM 14809</name>
    <dbReference type="NCBI Taxonomy" id="1123012"/>
    <lineage>
        <taxon>Bacteria</taxon>
        <taxon>Bacillati</taxon>
        <taxon>Bacillota</taxon>
        <taxon>Clostridia</taxon>
        <taxon>Lachnospirales</taxon>
        <taxon>Lachnospiraceae</taxon>
        <taxon>Pseudobutyrivibrio</taxon>
    </lineage>
</organism>
<accession>A0A1M6JEW0</accession>
<dbReference type="AlphaFoldDB" id="A0A1M6JEW0"/>
<dbReference type="Gene3D" id="2.130.10.30">
    <property type="entry name" value="Regulator of chromosome condensation 1/beta-lactamase-inhibitor protein II"/>
    <property type="match status" value="1"/>
</dbReference>
<dbReference type="EMBL" id="FQYQ01000023">
    <property type="protein sequence ID" value="SHJ45249.1"/>
    <property type="molecule type" value="Genomic_DNA"/>
</dbReference>
<gene>
    <name evidence="2" type="ORF">SAMN02745725_02580</name>
</gene>
<dbReference type="InterPro" id="IPR051553">
    <property type="entry name" value="Ran_GTPase-activating"/>
</dbReference>
<feature type="signal peptide" evidence="1">
    <location>
        <begin position="1"/>
        <end position="29"/>
    </location>
</feature>